<dbReference type="GeneID" id="20238888"/>
<dbReference type="CTD" id="20238888"/>
<keyword evidence="3" id="KW-1185">Reference proteome</keyword>
<name>V3ZNR9_LOTGI</name>
<proteinExistence type="predicted"/>
<dbReference type="HOGENOM" id="CLU_858648_0_0_1"/>
<dbReference type="RefSeq" id="XP_009056228.1">
    <property type="nucleotide sequence ID" value="XM_009057980.1"/>
</dbReference>
<accession>V3ZNR9</accession>
<dbReference type="OrthoDB" id="10156538at2759"/>
<dbReference type="KEGG" id="lgi:LOTGIDRAFT_162042"/>
<feature type="region of interest" description="Disordered" evidence="1">
    <location>
        <begin position="125"/>
        <end position="165"/>
    </location>
</feature>
<organism evidence="2 3">
    <name type="scientific">Lottia gigantea</name>
    <name type="common">Giant owl limpet</name>
    <dbReference type="NCBI Taxonomy" id="225164"/>
    <lineage>
        <taxon>Eukaryota</taxon>
        <taxon>Metazoa</taxon>
        <taxon>Spiralia</taxon>
        <taxon>Lophotrochozoa</taxon>
        <taxon>Mollusca</taxon>
        <taxon>Gastropoda</taxon>
        <taxon>Patellogastropoda</taxon>
        <taxon>Lottioidea</taxon>
        <taxon>Lottiidae</taxon>
        <taxon>Lottia</taxon>
    </lineage>
</organism>
<evidence type="ECO:0000256" key="1">
    <source>
        <dbReference type="SAM" id="MobiDB-lite"/>
    </source>
</evidence>
<feature type="compositionally biased region" description="Acidic residues" evidence="1">
    <location>
        <begin position="131"/>
        <end position="150"/>
    </location>
</feature>
<gene>
    <name evidence="2" type="ORF">LOTGIDRAFT_162042</name>
</gene>
<reference evidence="2 3" key="1">
    <citation type="journal article" date="2013" name="Nature">
        <title>Insights into bilaterian evolution from three spiralian genomes.</title>
        <authorList>
            <person name="Simakov O."/>
            <person name="Marletaz F."/>
            <person name="Cho S.J."/>
            <person name="Edsinger-Gonzales E."/>
            <person name="Havlak P."/>
            <person name="Hellsten U."/>
            <person name="Kuo D.H."/>
            <person name="Larsson T."/>
            <person name="Lv J."/>
            <person name="Arendt D."/>
            <person name="Savage R."/>
            <person name="Osoegawa K."/>
            <person name="de Jong P."/>
            <person name="Grimwood J."/>
            <person name="Chapman J.A."/>
            <person name="Shapiro H."/>
            <person name="Aerts A."/>
            <person name="Otillar R.P."/>
            <person name="Terry A.Y."/>
            <person name="Boore J.L."/>
            <person name="Grigoriev I.V."/>
            <person name="Lindberg D.R."/>
            <person name="Seaver E.C."/>
            <person name="Weisblat D.A."/>
            <person name="Putnam N.H."/>
            <person name="Rokhsar D.S."/>
        </authorList>
    </citation>
    <scope>NUCLEOTIDE SEQUENCE [LARGE SCALE GENOMIC DNA]</scope>
</reference>
<dbReference type="EMBL" id="KB201977">
    <property type="protein sequence ID" value="ESO93018.1"/>
    <property type="molecule type" value="Genomic_DNA"/>
</dbReference>
<sequence>MCQDDHLFYEDNCHGSYIARTTPSVPRKWMKQKKRTEEIKKAEDAKRQLMMNNTFLQADLNRQALEKAMHDIDDIEDNDLSYKDSSKSTAVNPANSKLLKNDPAMFPQVRIREVANTVFGQQWQVSKTNSDDQDIGEFDDGDDVDDDYDDKLDNPGEKRKRSSKDRTYVMPSRRCLANWLEAASFLNLQMVAQSLIEKDDNVVTIGLDDTTKAAVHKVIDVKNDHITICRPTGKKTMTTGYIENVSHTGKDAAKAYEYKLQSLAILADTSLDDIKQHIDFWMTDRAADCSKMLECMEVQSDKILKCCAHVILGVDSAIDKVFRD</sequence>
<evidence type="ECO:0000313" key="2">
    <source>
        <dbReference type="EMBL" id="ESO93018.1"/>
    </source>
</evidence>
<dbReference type="AlphaFoldDB" id="V3ZNR9"/>
<evidence type="ECO:0000313" key="3">
    <source>
        <dbReference type="Proteomes" id="UP000030746"/>
    </source>
</evidence>
<protein>
    <submittedName>
        <fullName evidence="2">Uncharacterized protein</fullName>
    </submittedName>
</protein>
<dbReference type="Proteomes" id="UP000030746">
    <property type="component" value="Unassembled WGS sequence"/>
</dbReference>